<dbReference type="PANTHER" id="PTHR42756">
    <property type="entry name" value="TRANSCRIPTIONAL REGULATOR, MARR"/>
    <property type="match status" value="1"/>
</dbReference>
<dbReference type="EMBL" id="MRTP01000003">
    <property type="protein sequence ID" value="OMF54394.1"/>
    <property type="molecule type" value="Genomic_DNA"/>
</dbReference>
<protein>
    <recommendedName>
        <fullName evidence="4">HTH marR-type domain-containing protein</fullName>
    </recommendedName>
</protein>
<keyword evidence="6" id="KW-1185">Reference proteome</keyword>
<proteinExistence type="predicted"/>
<dbReference type="RefSeq" id="WP_076170298.1">
    <property type="nucleotide sequence ID" value="NZ_MRTP01000003.1"/>
</dbReference>
<dbReference type="STRING" id="297318.BK138_14510"/>
<dbReference type="InterPro" id="IPR036390">
    <property type="entry name" value="WH_DNA-bd_sf"/>
</dbReference>
<dbReference type="Pfam" id="PF01047">
    <property type="entry name" value="MarR"/>
    <property type="match status" value="1"/>
</dbReference>
<dbReference type="Gene3D" id="1.10.10.10">
    <property type="entry name" value="Winged helix-like DNA-binding domain superfamily/Winged helix DNA-binding domain"/>
    <property type="match status" value="1"/>
</dbReference>
<evidence type="ECO:0000313" key="6">
    <source>
        <dbReference type="Proteomes" id="UP000187172"/>
    </source>
</evidence>
<reference evidence="5 6" key="1">
    <citation type="submission" date="2016-11" db="EMBL/GenBank/DDBJ databases">
        <title>Paenibacillus species isolates.</title>
        <authorList>
            <person name="Beno S.M."/>
        </authorList>
    </citation>
    <scope>NUCLEOTIDE SEQUENCE [LARGE SCALE GENOMIC DNA]</scope>
    <source>
        <strain evidence="5 6">FSL R5-0378</strain>
    </source>
</reference>
<dbReference type="AlphaFoldDB" id="A0A1R1ERC9"/>
<feature type="domain" description="HTH marR-type" evidence="4">
    <location>
        <begin position="5"/>
        <end position="148"/>
    </location>
</feature>
<evidence type="ECO:0000313" key="5">
    <source>
        <dbReference type="EMBL" id="OMF54394.1"/>
    </source>
</evidence>
<accession>A0A1R1ERC9</accession>
<evidence type="ECO:0000259" key="4">
    <source>
        <dbReference type="PROSITE" id="PS50995"/>
    </source>
</evidence>
<dbReference type="SUPFAM" id="SSF46785">
    <property type="entry name" value="Winged helix' DNA-binding domain"/>
    <property type="match status" value="1"/>
</dbReference>
<dbReference type="InterPro" id="IPR000835">
    <property type="entry name" value="HTH_MarR-typ"/>
</dbReference>
<dbReference type="InterPro" id="IPR036388">
    <property type="entry name" value="WH-like_DNA-bd_sf"/>
</dbReference>
<dbReference type="PROSITE" id="PS50995">
    <property type="entry name" value="HTH_MARR_2"/>
    <property type="match status" value="1"/>
</dbReference>
<keyword evidence="1" id="KW-0805">Transcription regulation</keyword>
<name>A0A1R1ERC9_9BACL</name>
<keyword evidence="2" id="KW-0238">DNA-binding</keyword>
<dbReference type="PANTHER" id="PTHR42756:SF1">
    <property type="entry name" value="TRANSCRIPTIONAL REPRESSOR OF EMRAB OPERON"/>
    <property type="match status" value="1"/>
</dbReference>
<dbReference type="PRINTS" id="PR00598">
    <property type="entry name" value="HTHMARR"/>
</dbReference>
<sequence length="154" mass="17916">MNSDNSKLAAAYIQLIPLLHRGFDMPSARQMLPELTHLQYHVLEALYHQPDSYSMSLLAKHLHISKQQLTPLIAKLEEKECLTKQPDPQDKRQIGLSLTEKGRRIVSSRWESFHHELSRQLDRLSEEDRSDLGFCLEKMTRILRRLDPDTSKAD</sequence>
<dbReference type="GO" id="GO:0003700">
    <property type="term" value="F:DNA-binding transcription factor activity"/>
    <property type="evidence" value="ECO:0007669"/>
    <property type="project" value="InterPro"/>
</dbReference>
<comment type="caution">
    <text evidence="5">The sequence shown here is derived from an EMBL/GenBank/DDBJ whole genome shotgun (WGS) entry which is preliminary data.</text>
</comment>
<dbReference type="GO" id="GO:0003677">
    <property type="term" value="F:DNA binding"/>
    <property type="evidence" value="ECO:0007669"/>
    <property type="project" value="UniProtKB-KW"/>
</dbReference>
<evidence type="ECO:0000256" key="1">
    <source>
        <dbReference type="ARBA" id="ARBA00023015"/>
    </source>
</evidence>
<gene>
    <name evidence="5" type="ORF">BK138_14510</name>
</gene>
<dbReference type="Proteomes" id="UP000187172">
    <property type="component" value="Unassembled WGS sequence"/>
</dbReference>
<evidence type="ECO:0000256" key="2">
    <source>
        <dbReference type="ARBA" id="ARBA00023125"/>
    </source>
</evidence>
<keyword evidence="3" id="KW-0804">Transcription</keyword>
<evidence type="ECO:0000256" key="3">
    <source>
        <dbReference type="ARBA" id="ARBA00023163"/>
    </source>
</evidence>
<organism evidence="5 6">
    <name type="scientific">Paenibacillus rhizosphaerae</name>
    <dbReference type="NCBI Taxonomy" id="297318"/>
    <lineage>
        <taxon>Bacteria</taxon>
        <taxon>Bacillati</taxon>
        <taxon>Bacillota</taxon>
        <taxon>Bacilli</taxon>
        <taxon>Bacillales</taxon>
        <taxon>Paenibacillaceae</taxon>
        <taxon>Paenibacillus</taxon>
    </lineage>
</organism>
<dbReference type="SMART" id="SM00347">
    <property type="entry name" value="HTH_MARR"/>
    <property type="match status" value="1"/>
</dbReference>